<dbReference type="Pfam" id="PF13581">
    <property type="entry name" value="HATPase_c_2"/>
    <property type="match status" value="1"/>
</dbReference>
<dbReference type="GO" id="GO:0004674">
    <property type="term" value="F:protein serine/threonine kinase activity"/>
    <property type="evidence" value="ECO:0007669"/>
    <property type="project" value="UniProtKB-KW"/>
</dbReference>
<dbReference type="CDD" id="cd16936">
    <property type="entry name" value="HATPase_RsbW-like"/>
    <property type="match status" value="1"/>
</dbReference>
<dbReference type="Proteomes" id="UP000198949">
    <property type="component" value="Unassembled WGS sequence"/>
</dbReference>
<proteinExistence type="predicted"/>
<gene>
    <name evidence="3" type="ORF">SAMN05216270_105302</name>
</gene>
<keyword evidence="4" id="KW-1185">Reference proteome</keyword>
<dbReference type="STRING" id="58114.SAMN05216270_105302"/>
<organism evidence="3 4">
    <name type="scientific">Glycomyces harbinensis</name>
    <dbReference type="NCBI Taxonomy" id="58114"/>
    <lineage>
        <taxon>Bacteria</taxon>
        <taxon>Bacillati</taxon>
        <taxon>Actinomycetota</taxon>
        <taxon>Actinomycetes</taxon>
        <taxon>Glycomycetales</taxon>
        <taxon>Glycomycetaceae</taxon>
        <taxon>Glycomyces</taxon>
    </lineage>
</organism>
<dbReference type="PANTHER" id="PTHR35526">
    <property type="entry name" value="ANTI-SIGMA-F FACTOR RSBW-RELATED"/>
    <property type="match status" value="1"/>
</dbReference>
<dbReference type="InterPro" id="IPR036890">
    <property type="entry name" value="HATPase_C_sf"/>
</dbReference>
<dbReference type="InterPro" id="IPR050267">
    <property type="entry name" value="Anti-sigma-factor_SerPK"/>
</dbReference>
<dbReference type="RefSeq" id="WP_091033762.1">
    <property type="nucleotide sequence ID" value="NZ_FNAD01000005.1"/>
</dbReference>
<protein>
    <submittedName>
        <fullName evidence="3">Histidine kinase-like ATPase domain-containing protein</fullName>
    </submittedName>
</protein>
<keyword evidence="1" id="KW-0723">Serine/threonine-protein kinase</keyword>
<dbReference type="Gene3D" id="3.30.565.10">
    <property type="entry name" value="Histidine kinase-like ATPase, C-terminal domain"/>
    <property type="match status" value="1"/>
</dbReference>
<dbReference type="PANTHER" id="PTHR35526:SF3">
    <property type="entry name" value="ANTI-SIGMA-F FACTOR RSBW"/>
    <property type="match status" value="1"/>
</dbReference>
<name>A0A1G6W4U6_9ACTN</name>
<evidence type="ECO:0000313" key="3">
    <source>
        <dbReference type="EMBL" id="SDD60733.1"/>
    </source>
</evidence>
<accession>A0A1G6W4U6</accession>
<evidence type="ECO:0000256" key="1">
    <source>
        <dbReference type="ARBA" id="ARBA00022527"/>
    </source>
</evidence>
<keyword evidence="3" id="KW-0808">Transferase</keyword>
<dbReference type="InterPro" id="IPR003594">
    <property type="entry name" value="HATPase_dom"/>
</dbReference>
<dbReference type="SUPFAM" id="SSF55874">
    <property type="entry name" value="ATPase domain of HSP90 chaperone/DNA topoisomerase II/histidine kinase"/>
    <property type="match status" value="1"/>
</dbReference>
<evidence type="ECO:0000259" key="2">
    <source>
        <dbReference type="Pfam" id="PF13581"/>
    </source>
</evidence>
<keyword evidence="3" id="KW-0418">Kinase</keyword>
<reference evidence="4" key="1">
    <citation type="submission" date="2016-10" db="EMBL/GenBank/DDBJ databases">
        <authorList>
            <person name="Varghese N."/>
            <person name="Submissions S."/>
        </authorList>
    </citation>
    <scope>NUCLEOTIDE SEQUENCE [LARGE SCALE GENOMIC DNA]</scope>
    <source>
        <strain evidence="4">CGMCC 4.3516</strain>
    </source>
</reference>
<dbReference type="EMBL" id="FNAD01000005">
    <property type="protein sequence ID" value="SDD60733.1"/>
    <property type="molecule type" value="Genomic_DNA"/>
</dbReference>
<dbReference type="AlphaFoldDB" id="A0A1G6W4U6"/>
<dbReference type="OrthoDB" id="4284922at2"/>
<evidence type="ECO:0000313" key="4">
    <source>
        <dbReference type="Proteomes" id="UP000198949"/>
    </source>
</evidence>
<feature type="domain" description="Histidine kinase/HSP90-like ATPase" evidence="2">
    <location>
        <begin position="22"/>
        <end position="129"/>
    </location>
</feature>
<sequence length="133" mass="14446">MPAAKQAPERLRVPHQSGAPGQVRRWLRDALPDLPEEVRDDLLVCATELVSNAVRHARPLPGGDLCVVYTLGSADVEVRVVDGGSRTHPHVCAVNLDSAHGRGMFIVSKLSTDWGARTLGDGTQEVWARIPLR</sequence>